<gene>
    <name evidence="1" type="ORF">CG702_24605</name>
</gene>
<evidence type="ECO:0000313" key="1">
    <source>
        <dbReference type="EMBL" id="OZP00601.1"/>
    </source>
</evidence>
<accession>A0AB73R3C9</accession>
<name>A0AB73R3C9_ECOLX</name>
<comment type="caution">
    <text evidence="1">The sequence shown here is derived from an EMBL/GenBank/DDBJ whole genome shotgun (WGS) entry which is preliminary data.</text>
</comment>
<reference evidence="1 2" key="1">
    <citation type="submission" date="2017-07" db="EMBL/GenBank/DDBJ databases">
        <authorList>
            <person name="Zhi S."/>
            <person name="Banting G."/>
            <person name="Neumann N."/>
        </authorList>
    </citation>
    <scope>NUCLEOTIDE SEQUENCE [LARGE SCALE GENOMIC DNA]</scope>
    <source>
        <strain evidence="1 2">WW41</strain>
    </source>
</reference>
<proteinExistence type="predicted"/>
<dbReference type="EMBL" id="NNAK01000099">
    <property type="protein sequence ID" value="OZP00601.1"/>
    <property type="molecule type" value="Genomic_DNA"/>
</dbReference>
<protein>
    <submittedName>
        <fullName evidence="1">Uncharacterized protein</fullName>
    </submittedName>
</protein>
<dbReference type="AlphaFoldDB" id="A0AB73R3C9"/>
<sequence length="81" mass="9932">MAFENIPRRFQRWKVIMVPGAKSYESWDEMVTGENFSEETRMKTYKKHRTKAIDRTVANQEYIHTMTEDGITVRYRLERWR</sequence>
<organism evidence="1 2">
    <name type="scientific">Escherichia coli</name>
    <dbReference type="NCBI Taxonomy" id="562"/>
    <lineage>
        <taxon>Bacteria</taxon>
        <taxon>Pseudomonadati</taxon>
        <taxon>Pseudomonadota</taxon>
        <taxon>Gammaproteobacteria</taxon>
        <taxon>Enterobacterales</taxon>
        <taxon>Enterobacteriaceae</taxon>
        <taxon>Escherichia</taxon>
    </lineage>
</organism>
<evidence type="ECO:0000313" key="2">
    <source>
        <dbReference type="Proteomes" id="UP000264870"/>
    </source>
</evidence>
<dbReference type="Proteomes" id="UP000264870">
    <property type="component" value="Unassembled WGS sequence"/>
</dbReference>
<dbReference type="RefSeq" id="WP_070558916.1">
    <property type="nucleotide sequence ID" value="NZ_BFLJ01000175.1"/>
</dbReference>